<dbReference type="OrthoDB" id="8206682at2"/>
<evidence type="ECO:0000259" key="3">
    <source>
        <dbReference type="Pfam" id="PF01757"/>
    </source>
</evidence>
<keyword evidence="4" id="KW-0808">Transferase</keyword>
<dbReference type="STRING" id="351607.Acel_0822"/>
<feature type="transmembrane region" description="Helical" evidence="2">
    <location>
        <begin position="259"/>
        <end position="276"/>
    </location>
</feature>
<dbReference type="Pfam" id="PF01757">
    <property type="entry name" value="Acyl_transf_3"/>
    <property type="match status" value="1"/>
</dbReference>
<dbReference type="KEGG" id="ace:Acel_0822"/>
<proteinExistence type="predicted"/>
<feature type="transmembrane region" description="Helical" evidence="2">
    <location>
        <begin position="161"/>
        <end position="182"/>
    </location>
</feature>
<feature type="transmembrane region" description="Helical" evidence="2">
    <location>
        <begin position="341"/>
        <end position="361"/>
    </location>
</feature>
<protein>
    <submittedName>
        <fullName evidence="4">Acyltransferase 3</fullName>
    </submittedName>
</protein>
<dbReference type="Proteomes" id="UP000008221">
    <property type="component" value="Chromosome"/>
</dbReference>
<reference evidence="4 5" key="1">
    <citation type="journal article" date="2009" name="Genome Res.">
        <title>Complete genome of the cellulolytic thermophile Acidothermus cellulolyticus 11B provides insights into its ecophysiological and evolutionary adaptations.</title>
        <authorList>
            <person name="Barabote R.D."/>
            <person name="Xie G."/>
            <person name="Leu D.H."/>
            <person name="Normand P."/>
            <person name="Necsulea A."/>
            <person name="Daubin V."/>
            <person name="Medigue C."/>
            <person name="Adney W.S."/>
            <person name="Xu X.C."/>
            <person name="Lapidus A."/>
            <person name="Parales R.E."/>
            <person name="Detter C."/>
            <person name="Pujic P."/>
            <person name="Bruce D."/>
            <person name="Lavire C."/>
            <person name="Challacombe J.F."/>
            <person name="Brettin T.S."/>
            <person name="Berry A.M."/>
        </authorList>
    </citation>
    <scope>NUCLEOTIDE SEQUENCE [LARGE SCALE GENOMIC DNA]</scope>
    <source>
        <strain evidence="5">ATCC 43068 / DSM 8971 / 11B</strain>
    </source>
</reference>
<dbReference type="AlphaFoldDB" id="A0LT35"/>
<feature type="transmembrane region" description="Helical" evidence="2">
    <location>
        <begin position="219"/>
        <end position="239"/>
    </location>
</feature>
<dbReference type="HOGENOM" id="CLU_039835_2_0_11"/>
<feature type="transmembrane region" description="Helical" evidence="2">
    <location>
        <begin position="52"/>
        <end position="78"/>
    </location>
</feature>
<feature type="transmembrane region" description="Helical" evidence="2">
    <location>
        <begin position="99"/>
        <end position="121"/>
    </location>
</feature>
<organism evidence="4 5">
    <name type="scientific">Acidothermus cellulolyticus (strain ATCC 43068 / DSM 8971 / 11B)</name>
    <dbReference type="NCBI Taxonomy" id="351607"/>
    <lineage>
        <taxon>Bacteria</taxon>
        <taxon>Bacillati</taxon>
        <taxon>Actinomycetota</taxon>
        <taxon>Actinomycetes</taxon>
        <taxon>Acidothermales</taxon>
        <taxon>Acidothermaceae</taxon>
        <taxon>Acidothermus</taxon>
    </lineage>
</organism>
<gene>
    <name evidence="4" type="ordered locus">Acel_0822</name>
</gene>
<accession>A0LT35</accession>
<evidence type="ECO:0000256" key="1">
    <source>
        <dbReference type="SAM" id="MobiDB-lite"/>
    </source>
</evidence>
<feature type="transmembrane region" description="Helical" evidence="2">
    <location>
        <begin position="12"/>
        <end position="32"/>
    </location>
</feature>
<keyword evidence="2" id="KW-0472">Membrane</keyword>
<keyword evidence="2" id="KW-0812">Transmembrane</keyword>
<feature type="domain" description="Acyltransferase 3" evidence="3">
    <location>
        <begin position="11"/>
        <end position="357"/>
    </location>
</feature>
<feature type="transmembrane region" description="Helical" evidence="2">
    <location>
        <begin position="127"/>
        <end position="149"/>
    </location>
</feature>
<dbReference type="InParanoid" id="A0LT35"/>
<evidence type="ECO:0000256" key="2">
    <source>
        <dbReference type="SAM" id="Phobius"/>
    </source>
</evidence>
<sequence length="501" mass="54449">MTTPRVTARDPYVDLVRAIAITLVVIGHWLLSNVTYHGRTFSAEDAITGVSFGPWLTLLFQVVPLFFFVGGYANALSWSRRRAERYSWLGWVRQRMRRLLVPTGGYAAAIVAVVVLCRLLGVSAANTALAAWGVAFHLWFLSVYAVILFLTPLLFALHERFGITVVLVMAAFAAVFDVGTVFGHWPLVGWANYVLVWGAFHQLGFFWRDGAHVQYRRRLPLVIGCCVAVLSLLIGFAGYPVSMVGFPGARIQNPSPPSVALLTFGLAQCGLAAWVDPWVRGWWDRVTPARLRAAVRFLAVSSMSLYVWHMVPVLIVSVIGYPLHLLPQPTVGSFSWWIQRVVWVILLAVTLAGVVALLAGFRRSVRKLRRVVSLPFVPARREAASPPAPAHRSIALRRLHSTAHPAAQSPRVHSTAHPATALRSVRAGTLGCAVALVSGALARIALRGFAPHGRIDVVTLGALALGGIGAVYPERVSDEVARSPSGRRTSPISAPGTGGEK</sequence>
<keyword evidence="2" id="KW-1133">Transmembrane helix</keyword>
<dbReference type="eggNOG" id="COG1835">
    <property type="taxonomic scope" value="Bacteria"/>
</dbReference>
<evidence type="ECO:0000313" key="5">
    <source>
        <dbReference type="Proteomes" id="UP000008221"/>
    </source>
</evidence>
<dbReference type="EMBL" id="CP000481">
    <property type="protein sequence ID" value="ABK52595.1"/>
    <property type="molecule type" value="Genomic_DNA"/>
</dbReference>
<feature type="region of interest" description="Disordered" evidence="1">
    <location>
        <begin position="477"/>
        <end position="501"/>
    </location>
</feature>
<feature type="transmembrane region" description="Helical" evidence="2">
    <location>
        <begin position="297"/>
        <end position="321"/>
    </location>
</feature>
<dbReference type="GO" id="GO:0016747">
    <property type="term" value="F:acyltransferase activity, transferring groups other than amino-acyl groups"/>
    <property type="evidence" value="ECO:0007669"/>
    <property type="project" value="InterPro"/>
</dbReference>
<keyword evidence="4" id="KW-0012">Acyltransferase</keyword>
<keyword evidence="5" id="KW-1185">Reference proteome</keyword>
<feature type="transmembrane region" description="Helical" evidence="2">
    <location>
        <begin position="188"/>
        <end position="207"/>
    </location>
</feature>
<dbReference type="RefSeq" id="WP_011719658.1">
    <property type="nucleotide sequence ID" value="NC_008578.1"/>
</dbReference>
<dbReference type="InterPro" id="IPR002656">
    <property type="entry name" value="Acyl_transf_3_dom"/>
</dbReference>
<evidence type="ECO:0000313" key="4">
    <source>
        <dbReference type="EMBL" id="ABK52595.1"/>
    </source>
</evidence>
<name>A0LT35_ACIC1</name>